<dbReference type="AlphaFoldDB" id="A0A2A6FPH0"/>
<reference evidence="3" key="1">
    <citation type="submission" date="2017-03" db="EMBL/GenBank/DDBJ databases">
        <authorList>
            <person name="Lund M.B."/>
        </authorList>
    </citation>
    <scope>NUCLEOTIDE SEQUENCE [LARGE SCALE GENOMIC DNA]</scope>
</reference>
<evidence type="ECO:0000313" key="2">
    <source>
        <dbReference type="EMBL" id="PDQ34577.1"/>
    </source>
</evidence>
<feature type="compositionally biased region" description="Polar residues" evidence="1">
    <location>
        <begin position="77"/>
        <end position="87"/>
    </location>
</feature>
<feature type="region of interest" description="Disordered" evidence="1">
    <location>
        <begin position="48"/>
        <end position="149"/>
    </location>
</feature>
<feature type="compositionally biased region" description="Low complexity" evidence="1">
    <location>
        <begin position="112"/>
        <end position="124"/>
    </location>
</feature>
<dbReference type="Proteomes" id="UP000219994">
    <property type="component" value="Unassembled WGS sequence"/>
</dbReference>
<protein>
    <submittedName>
        <fullName evidence="2">Uncharacterized protein</fullName>
    </submittedName>
</protein>
<evidence type="ECO:0000313" key="3">
    <source>
        <dbReference type="Proteomes" id="UP000219994"/>
    </source>
</evidence>
<sequence length="149" mass="16055">MRIPLADTSVSQWWETQDDPSASVRALIRDEIMRNGFTDTVNRAVMQLPRRGRPPGFASEDAVGDEGWGKPEAQSVPVLQQQKSQLPEQPVLSEPVDPEPESERTAVLLGTAAAAAQESVSSASGDPIDRTADVPSVQFDMDDIFGHGG</sequence>
<accession>A0A2A6FPH0</accession>
<feature type="region of interest" description="Disordered" evidence="1">
    <location>
        <begin position="1"/>
        <end position="20"/>
    </location>
</feature>
<gene>
    <name evidence="2" type="ORF">B5766_10315</name>
</gene>
<organism evidence="2 3">
    <name type="scientific">Candidatus Lumbricidiphila eiseniae</name>
    <dbReference type="NCBI Taxonomy" id="1969409"/>
    <lineage>
        <taxon>Bacteria</taxon>
        <taxon>Bacillati</taxon>
        <taxon>Actinomycetota</taxon>
        <taxon>Actinomycetes</taxon>
        <taxon>Micrococcales</taxon>
        <taxon>Microbacteriaceae</taxon>
        <taxon>Candidatus Lumbricidiphila</taxon>
    </lineage>
</organism>
<name>A0A2A6FPH0_9MICO</name>
<evidence type="ECO:0000256" key="1">
    <source>
        <dbReference type="SAM" id="MobiDB-lite"/>
    </source>
</evidence>
<dbReference type="EMBL" id="NAEP01000050">
    <property type="protein sequence ID" value="PDQ34577.1"/>
    <property type="molecule type" value="Genomic_DNA"/>
</dbReference>
<proteinExistence type="predicted"/>
<comment type="caution">
    <text evidence="2">The sequence shown here is derived from an EMBL/GenBank/DDBJ whole genome shotgun (WGS) entry which is preliminary data.</text>
</comment>